<dbReference type="InterPro" id="IPR036108">
    <property type="entry name" value="4pyrrol_syn_uPrphyn_synt_sf"/>
</dbReference>
<name>A0ABX5QHL1_9MICO</name>
<dbReference type="Pfam" id="PF02602">
    <property type="entry name" value="HEM4"/>
    <property type="match status" value="1"/>
</dbReference>
<accession>A0ABX5QHL1</accession>
<protein>
    <submittedName>
        <fullName evidence="3">Uroporphyrinogen-III synthase</fullName>
    </submittedName>
</protein>
<keyword evidence="4" id="KW-1185">Reference proteome</keyword>
<dbReference type="InterPro" id="IPR003754">
    <property type="entry name" value="4pyrrol_synth_uPrphyn_synth"/>
</dbReference>
<gene>
    <name evidence="3" type="ORF">Leucomu_11790</name>
</gene>
<dbReference type="Gene3D" id="3.40.50.10090">
    <property type="match status" value="2"/>
</dbReference>
<evidence type="ECO:0000313" key="4">
    <source>
        <dbReference type="Proteomes" id="UP000285768"/>
    </source>
</evidence>
<dbReference type="Proteomes" id="UP000285768">
    <property type="component" value="Chromosome"/>
</dbReference>
<dbReference type="EMBL" id="CP035037">
    <property type="protein sequence ID" value="QAB18506.1"/>
    <property type="molecule type" value="Genomic_DNA"/>
</dbReference>
<dbReference type="SUPFAM" id="SSF69618">
    <property type="entry name" value="HemD-like"/>
    <property type="match status" value="1"/>
</dbReference>
<feature type="compositionally biased region" description="Basic and acidic residues" evidence="1">
    <location>
        <begin position="305"/>
        <end position="318"/>
    </location>
</feature>
<dbReference type="PANTHER" id="PTHR40082">
    <property type="entry name" value="BLR5956 PROTEIN"/>
    <property type="match status" value="1"/>
</dbReference>
<dbReference type="RefSeq" id="WP_017883595.1">
    <property type="nucleotide sequence ID" value="NZ_CP035037.1"/>
</dbReference>
<reference evidence="3 4" key="1">
    <citation type="submission" date="2019-01" db="EMBL/GenBank/DDBJ databases">
        <title>Leucobacter muris sp. nov. isolated from the nose of a laboratory mouse.</title>
        <authorList>
            <person name="Benga L."/>
            <person name="Sproeer C."/>
            <person name="Schumann P."/>
            <person name="Verbarg S."/>
            <person name="Bunk B."/>
            <person name="Engelhardt E."/>
            <person name="Benten P.M."/>
            <person name="Sager M."/>
        </authorList>
    </citation>
    <scope>NUCLEOTIDE SEQUENCE [LARGE SCALE GENOMIC DNA]</scope>
    <source>
        <strain evidence="3 4">DSM 101948</strain>
    </source>
</reference>
<proteinExistence type="predicted"/>
<evidence type="ECO:0000259" key="2">
    <source>
        <dbReference type="Pfam" id="PF02602"/>
    </source>
</evidence>
<organism evidence="3 4">
    <name type="scientific">Leucobacter muris</name>
    <dbReference type="NCBI Taxonomy" id="1935379"/>
    <lineage>
        <taxon>Bacteria</taxon>
        <taxon>Bacillati</taxon>
        <taxon>Actinomycetota</taxon>
        <taxon>Actinomycetes</taxon>
        <taxon>Micrococcales</taxon>
        <taxon>Microbacteriaceae</taxon>
        <taxon>Leucobacter</taxon>
    </lineage>
</organism>
<evidence type="ECO:0000256" key="1">
    <source>
        <dbReference type="SAM" id="MobiDB-lite"/>
    </source>
</evidence>
<dbReference type="CDD" id="cd06578">
    <property type="entry name" value="HemD"/>
    <property type="match status" value="1"/>
</dbReference>
<feature type="domain" description="Tetrapyrrole biosynthesis uroporphyrinogen III synthase" evidence="2">
    <location>
        <begin position="35"/>
        <end position="271"/>
    </location>
</feature>
<evidence type="ECO:0000313" key="3">
    <source>
        <dbReference type="EMBL" id="QAB18506.1"/>
    </source>
</evidence>
<feature type="region of interest" description="Disordered" evidence="1">
    <location>
        <begin position="278"/>
        <end position="318"/>
    </location>
</feature>
<dbReference type="PANTHER" id="PTHR40082:SF1">
    <property type="entry name" value="BLR5956 PROTEIN"/>
    <property type="match status" value="1"/>
</dbReference>
<dbReference type="InterPro" id="IPR039793">
    <property type="entry name" value="UROS/Hem4"/>
</dbReference>
<sequence>MTLRRPDHQPGHRPDERDLAGCRILVPRGGEAGERLAAEIRERGGIPMIAPLTVTAAPEHPAALAAAVERWNRGGYDWLAITSANGAHAVADAGARPSAGSVAAVGPATAEALRERGFTVDARPEHDFSATGLAEALLATFGSGSGPAGSGSGPVGPGAPAQRVLLPLSEIAGDELERALAAAGHTAERVTAYRTIPAARDPRLEAQVRAGGVDAILVMSGSGAAEAARRFSPLPESTRLVAIGQPTARALADHGLSADAVSPRHTSTGLLDTLAATLARDSAPAQPAGPDPVDPGPARAVGLPDRSESPHHPEGSSA</sequence>